<dbReference type="Proteomes" id="UP000562254">
    <property type="component" value="Unassembled WGS sequence"/>
</dbReference>
<evidence type="ECO:0000259" key="7">
    <source>
        <dbReference type="PROSITE" id="PS50850"/>
    </source>
</evidence>
<evidence type="ECO:0000256" key="1">
    <source>
        <dbReference type="ARBA" id="ARBA00004651"/>
    </source>
</evidence>
<reference evidence="8 9" key="1">
    <citation type="submission" date="2020-08" db="EMBL/GenBank/DDBJ databases">
        <title>Genomic Encyclopedia of Type Strains, Phase IV (KMG-IV): sequencing the most valuable type-strain genomes for metagenomic binning, comparative biology and taxonomic classification.</title>
        <authorList>
            <person name="Goeker M."/>
        </authorList>
    </citation>
    <scope>NUCLEOTIDE SEQUENCE [LARGE SCALE GENOMIC DNA]</scope>
    <source>
        <strain evidence="8 9">DSM 25895</strain>
    </source>
</reference>
<dbReference type="AlphaFoldDB" id="A0A840XJG1"/>
<evidence type="ECO:0000313" key="9">
    <source>
        <dbReference type="Proteomes" id="UP000562254"/>
    </source>
</evidence>
<feature type="transmembrane region" description="Helical" evidence="6">
    <location>
        <begin position="12"/>
        <end position="36"/>
    </location>
</feature>
<dbReference type="InterPro" id="IPR050189">
    <property type="entry name" value="MFS_Efflux_Transporters"/>
</dbReference>
<keyword evidence="2" id="KW-1003">Cell membrane</keyword>
<feature type="domain" description="Major facilitator superfamily (MFS) profile" evidence="7">
    <location>
        <begin position="10"/>
        <end position="401"/>
    </location>
</feature>
<evidence type="ECO:0000313" key="8">
    <source>
        <dbReference type="EMBL" id="MBB5688735.1"/>
    </source>
</evidence>
<gene>
    <name evidence="8" type="ORF">FHS88_000851</name>
</gene>
<dbReference type="GO" id="GO:0005886">
    <property type="term" value="C:plasma membrane"/>
    <property type="evidence" value="ECO:0007669"/>
    <property type="project" value="UniProtKB-SubCell"/>
</dbReference>
<dbReference type="SUPFAM" id="SSF103473">
    <property type="entry name" value="MFS general substrate transporter"/>
    <property type="match status" value="1"/>
</dbReference>
<feature type="transmembrane region" description="Helical" evidence="6">
    <location>
        <begin position="165"/>
        <end position="185"/>
    </location>
</feature>
<accession>A0A840XJG1</accession>
<dbReference type="Gene3D" id="1.20.1250.20">
    <property type="entry name" value="MFS general substrate transporter like domains"/>
    <property type="match status" value="1"/>
</dbReference>
<dbReference type="Pfam" id="PF07690">
    <property type="entry name" value="MFS_1"/>
    <property type="match status" value="1"/>
</dbReference>
<evidence type="ECO:0000256" key="3">
    <source>
        <dbReference type="ARBA" id="ARBA00022692"/>
    </source>
</evidence>
<dbReference type="PANTHER" id="PTHR43124">
    <property type="entry name" value="PURINE EFFLUX PUMP PBUE"/>
    <property type="match status" value="1"/>
</dbReference>
<comment type="subcellular location">
    <subcellularLocation>
        <location evidence="1">Cell membrane</location>
        <topology evidence="1">Multi-pass membrane protein</topology>
    </subcellularLocation>
</comment>
<dbReference type="EMBL" id="JACIJE010000002">
    <property type="protein sequence ID" value="MBB5688735.1"/>
    <property type="molecule type" value="Genomic_DNA"/>
</dbReference>
<feature type="transmembrane region" description="Helical" evidence="6">
    <location>
        <begin position="48"/>
        <end position="67"/>
    </location>
</feature>
<dbReference type="InterPro" id="IPR020846">
    <property type="entry name" value="MFS_dom"/>
</dbReference>
<dbReference type="PANTHER" id="PTHR43124:SF3">
    <property type="entry name" value="CHLORAMPHENICOL EFFLUX PUMP RV0191"/>
    <property type="match status" value="1"/>
</dbReference>
<protein>
    <submittedName>
        <fullName evidence="8">MFS family permease</fullName>
    </submittedName>
</protein>
<organism evidence="8 9">
    <name type="scientific">Neoroseomonas alkaliterrae</name>
    <dbReference type="NCBI Taxonomy" id="1452450"/>
    <lineage>
        <taxon>Bacteria</taxon>
        <taxon>Pseudomonadati</taxon>
        <taxon>Pseudomonadota</taxon>
        <taxon>Alphaproteobacteria</taxon>
        <taxon>Acetobacterales</taxon>
        <taxon>Acetobacteraceae</taxon>
        <taxon>Neoroseomonas</taxon>
    </lineage>
</organism>
<dbReference type="InterPro" id="IPR036259">
    <property type="entry name" value="MFS_trans_sf"/>
</dbReference>
<feature type="transmembrane region" description="Helical" evidence="6">
    <location>
        <begin position="136"/>
        <end position="159"/>
    </location>
</feature>
<keyword evidence="5 6" id="KW-0472">Membrane</keyword>
<feature type="transmembrane region" description="Helical" evidence="6">
    <location>
        <begin position="76"/>
        <end position="95"/>
    </location>
</feature>
<sequence>MALLPGTPRFTAAMVAAQVLTQMGAFTLPALLPGYMARWSLSGTEAGWLIGIFFAAYVPAVPVLLALTDRVPARRIYLLGTGATALAHLGFGLFAEGFWSALAFRALAGIGWAGAYMPGLKAIADPLSGAAQARAVSWHAAGVGIAGALSFAVAGATAALATAEAAFILGGALAACAFLIALLVLPETRPPARPGSARLLDFRPVLANRRAMAWIAGYCVHTLEMAVLRAWAVAFLAAAFAVSAPPAWLPGPTVLFTLAGLLGIAVSLAGNEASLRFGRARIVGIAMLGGAALSAVTGFAAGAAPLLALALVLAWNAAIYLDSSALTAGTVQAADPALRGATMGLHSMAGYAGGFAGPLLCGVVLDLAGGEGALAWGLAFGHVALITLAGFAVLRRLERGA</sequence>
<keyword evidence="9" id="KW-1185">Reference proteome</keyword>
<dbReference type="InterPro" id="IPR011701">
    <property type="entry name" value="MFS"/>
</dbReference>
<feature type="transmembrane region" description="Helical" evidence="6">
    <location>
        <begin position="282"/>
        <end position="301"/>
    </location>
</feature>
<proteinExistence type="predicted"/>
<evidence type="ECO:0000256" key="6">
    <source>
        <dbReference type="SAM" id="Phobius"/>
    </source>
</evidence>
<keyword evidence="3 6" id="KW-0812">Transmembrane</keyword>
<dbReference type="RefSeq" id="WP_184481646.1">
    <property type="nucleotide sequence ID" value="NZ_JAAEDJ010000010.1"/>
</dbReference>
<keyword evidence="4 6" id="KW-1133">Transmembrane helix</keyword>
<dbReference type="GO" id="GO:0022857">
    <property type="term" value="F:transmembrane transporter activity"/>
    <property type="evidence" value="ECO:0007669"/>
    <property type="project" value="InterPro"/>
</dbReference>
<feature type="transmembrane region" description="Helical" evidence="6">
    <location>
        <begin position="101"/>
        <end position="124"/>
    </location>
</feature>
<comment type="caution">
    <text evidence="8">The sequence shown here is derived from an EMBL/GenBank/DDBJ whole genome shotgun (WGS) entry which is preliminary data.</text>
</comment>
<feature type="transmembrane region" description="Helical" evidence="6">
    <location>
        <begin position="213"/>
        <end position="241"/>
    </location>
</feature>
<evidence type="ECO:0000256" key="5">
    <source>
        <dbReference type="ARBA" id="ARBA00023136"/>
    </source>
</evidence>
<evidence type="ECO:0000256" key="2">
    <source>
        <dbReference type="ARBA" id="ARBA00022475"/>
    </source>
</evidence>
<feature type="transmembrane region" description="Helical" evidence="6">
    <location>
        <begin position="247"/>
        <end position="270"/>
    </location>
</feature>
<dbReference type="PROSITE" id="PS50850">
    <property type="entry name" value="MFS"/>
    <property type="match status" value="1"/>
</dbReference>
<feature type="transmembrane region" description="Helical" evidence="6">
    <location>
        <begin position="374"/>
        <end position="394"/>
    </location>
</feature>
<feature type="transmembrane region" description="Helical" evidence="6">
    <location>
        <begin position="349"/>
        <end position="368"/>
    </location>
</feature>
<name>A0A840XJG1_9PROT</name>
<evidence type="ECO:0000256" key="4">
    <source>
        <dbReference type="ARBA" id="ARBA00022989"/>
    </source>
</evidence>